<dbReference type="SFLD" id="SFLDG00358">
    <property type="entry name" value="Main_(cytGST)"/>
    <property type="match status" value="1"/>
</dbReference>
<dbReference type="RefSeq" id="WP_131050404.1">
    <property type="nucleotide sequence ID" value="NZ_CP112887.1"/>
</dbReference>
<dbReference type="NCBIfam" id="NF007831">
    <property type="entry name" value="PRK10542.1"/>
    <property type="match status" value="1"/>
</dbReference>
<evidence type="ECO:0000259" key="2">
    <source>
        <dbReference type="PROSITE" id="PS50405"/>
    </source>
</evidence>
<dbReference type="InterPro" id="IPR036282">
    <property type="entry name" value="Glutathione-S-Trfase_C_sf"/>
</dbReference>
<dbReference type="InterPro" id="IPR010987">
    <property type="entry name" value="Glutathione-S-Trfase_C-like"/>
</dbReference>
<dbReference type="PANTHER" id="PTHR44051">
    <property type="entry name" value="GLUTATHIONE S-TRANSFERASE-RELATED"/>
    <property type="match status" value="1"/>
</dbReference>
<gene>
    <name evidence="3" type="primary">gstA</name>
    <name evidence="3" type="ORF">OR613_21245</name>
</gene>
<proteinExistence type="predicted"/>
<dbReference type="SFLD" id="SFLDG01150">
    <property type="entry name" value="Main.1:_Beta-like"/>
    <property type="match status" value="1"/>
</dbReference>
<dbReference type="Pfam" id="PF13409">
    <property type="entry name" value="GST_N_2"/>
    <property type="match status" value="1"/>
</dbReference>
<dbReference type="InterPro" id="IPR040079">
    <property type="entry name" value="Glutathione_S-Trfase"/>
</dbReference>
<dbReference type="PROSITE" id="PS50404">
    <property type="entry name" value="GST_NTER"/>
    <property type="match status" value="1"/>
</dbReference>
<feature type="domain" description="GST C-terminal" evidence="2">
    <location>
        <begin position="87"/>
        <end position="212"/>
    </location>
</feature>
<dbReference type="Proteomes" id="UP001210130">
    <property type="component" value="Chromosome"/>
</dbReference>
<dbReference type="Gene3D" id="1.20.1050.10">
    <property type="match status" value="1"/>
</dbReference>
<organism evidence="3 4">
    <name type="scientific">Klebsiella electrica</name>
    <dbReference type="NCBI Taxonomy" id="1259973"/>
    <lineage>
        <taxon>Bacteria</taxon>
        <taxon>Pseudomonadati</taxon>
        <taxon>Pseudomonadota</taxon>
        <taxon>Gammaproteobacteria</taxon>
        <taxon>Enterobacterales</taxon>
        <taxon>Enterobacteriaceae</taxon>
        <taxon>Klebsiella/Raoultella group</taxon>
        <taxon>Klebsiella</taxon>
    </lineage>
</organism>
<dbReference type="PANTHER" id="PTHR44051:SF8">
    <property type="entry name" value="GLUTATHIONE S-TRANSFERASE GSTA"/>
    <property type="match status" value="1"/>
</dbReference>
<keyword evidence="4" id="KW-1185">Reference proteome</keyword>
<dbReference type="PROSITE" id="PS50405">
    <property type="entry name" value="GST_CTER"/>
    <property type="match status" value="1"/>
</dbReference>
<dbReference type="InterPro" id="IPR004045">
    <property type="entry name" value="Glutathione_S-Trfase_N"/>
</dbReference>
<dbReference type="EC" id="2.5.1.18" evidence="3"/>
<dbReference type="InterPro" id="IPR004046">
    <property type="entry name" value="GST_C"/>
</dbReference>
<dbReference type="InterPro" id="IPR036249">
    <property type="entry name" value="Thioredoxin-like_sf"/>
</dbReference>
<dbReference type="Gene3D" id="3.40.30.10">
    <property type="entry name" value="Glutaredoxin"/>
    <property type="match status" value="1"/>
</dbReference>
<reference evidence="3 4" key="1">
    <citation type="journal article" date="2023" name="Microbiol. Resour. Announc.">
        <title>Complete Genome Sequence of the First Colistin-Resistant Raoultella electrica Strain.</title>
        <authorList>
            <person name="Aldeia C."/>
            <person name="Campos-Madueno E.I."/>
            <person name="Sendi P."/>
            <person name="Endimiani A."/>
        </authorList>
    </citation>
    <scope>NUCLEOTIDE SEQUENCE [LARGE SCALE GENOMIC DNA]</scope>
    <source>
        <strain evidence="3 4">S2-IND-01-C</strain>
    </source>
</reference>
<keyword evidence="3" id="KW-0808">Transferase</keyword>
<feature type="domain" description="GST N-terminal" evidence="1">
    <location>
        <begin position="1"/>
        <end position="81"/>
    </location>
</feature>
<dbReference type="CDD" id="cd03188">
    <property type="entry name" value="GST_C_Beta"/>
    <property type="match status" value="1"/>
</dbReference>
<dbReference type="EMBL" id="CP112887">
    <property type="protein sequence ID" value="WBW60503.1"/>
    <property type="molecule type" value="Genomic_DNA"/>
</dbReference>
<dbReference type="SUPFAM" id="SSF52833">
    <property type="entry name" value="Thioredoxin-like"/>
    <property type="match status" value="1"/>
</dbReference>
<evidence type="ECO:0000259" key="1">
    <source>
        <dbReference type="PROSITE" id="PS50404"/>
    </source>
</evidence>
<dbReference type="Pfam" id="PF00043">
    <property type="entry name" value="GST_C"/>
    <property type="match status" value="1"/>
</dbReference>
<dbReference type="CDD" id="cd03057">
    <property type="entry name" value="GST_N_Beta"/>
    <property type="match status" value="1"/>
</dbReference>
<accession>A0AAJ5UE12</accession>
<dbReference type="AlphaFoldDB" id="A0AAJ5UE12"/>
<dbReference type="GO" id="GO:0004364">
    <property type="term" value="F:glutathione transferase activity"/>
    <property type="evidence" value="ECO:0007669"/>
    <property type="project" value="UniProtKB-EC"/>
</dbReference>
<evidence type="ECO:0000313" key="4">
    <source>
        <dbReference type="Proteomes" id="UP001210130"/>
    </source>
</evidence>
<dbReference type="SFLD" id="SFLDS00019">
    <property type="entry name" value="Glutathione_Transferase_(cytos"/>
    <property type="match status" value="1"/>
</dbReference>
<dbReference type="SUPFAM" id="SSF47616">
    <property type="entry name" value="GST C-terminal domain-like"/>
    <property type="match status" value="1"/>
</dbReference>
<protein>
    <submittedName>
        <fullName evidence="3">Glutathione transferase GstA</fullName>
        <ecNumber evidence="3">2.5.1.18</ecNumber>
    </submittedName>
</protein>
<sequence>MKLYYSPAACSLSPHIVIKETGLDIELIKVDLRNHTFNHGEDFFTLSPAGAVPALSLPDGTVLTEGSAVIQYLADLKPESLLAPPNGTLLRYQLQQWLNFLSTEIHKGFIPVIYGDPEEHYIKRAKMKLMDRFRLINHRLGKQNFLLSDAYSIADCYLFALIGWAQAGWLTSYMDLDIHLDDLHHLAAWYRRVAARDAVKLAIQEEGLTATA</sequence>
<name>A0AAJ5UE12_9ENTR</name>
<evidence type="ECO:0000313" key="3">
    <source>
        <dbReference type="EMBL" id="WBW60503.1"/>
    </source>
</evidence>